<dbReference type="SUPFAM" id="SSF53850">
    <property type="entry name" value="Periplasmic binding protein-like II"/>
    <property type="match status" value="1"/>
</dbReference>
<keyword evidence="2" id="KW-0732">Signal</keyword>
<sequence length="319" mass="33748">MNARIALAALALSAGAAFAQDYPNKAVTVIVPWPAGGPSDIAARPVAKGLTDQMGKPFVIDNRGGASGNIGSAIVAKQQAADGYTILITSSSPIVINPSLYKTMPYDASKDLVPITNILRVPLVLAVNPSVPAKNLKELMEYIKKQGGKMNYASSGSGTPQHLTSELFKTVTKLDITHVPYKGSAPALTDVIAGHVPMMFDSTIAIVPQLKAGKLRPIAVTGAKRSPELPDVPTFAEQGVSLESYAWYGMFARAGTPKPIIDKLNAEARKAMKSPEFKNVLKETGSEDVGDTPENFNKFVQAEATKWAKVVKDSGATAD</sequence>
<dbReference type="EMBL" id="CP053069">
    <property type="protein sequence ID" value="QJR10969.1"/>
    <property type="molecule type" value="Genomic_DNA"/>
</dbReference>
<evidence type="ECO:0008006" key="5">
    <source>
        <dbReference type="Google" id="ProtNLM"/>
    </source>
</evidence>
<accession>A0A6M4GUF3</accession>
<dbReference type="AlphaFoldDB" id="A0A6M4GUF3"/>
<dbReference type="Proteomes" id="UP000501534">
    <property type="component" value="Chromosome"/>
</dbReference>
<dbReference type="Gene3D" id="3.40.190.150">
    <property type="entry name" value="Bordetella uptake gene, domain 1"/>
    <property type="match status" value="1"/>
</dbReference>
<proteinExistence type="inferred from homology"/>
<evidence type="ECO:0000256" key="1">
    <source>
        <dbReference type="ARBA" id="ARBA00006987"/>
    </source>
</evidence>
<dbReference type="InterPro" id="IPR042100">
    <property type="entry name" value="Bug_dom1"/>
</dbReference>
<dbReference type="PANTHER" id="PTHR42928:SF5">
    <property type="entry name" value="BLR1237 PROTEIN"/>
    <property type="match status" value="1"/>
</dbReference>
<keyword evidence="4" id="KW-1185">Reference proteome</keyword>
<comment type="similarity">
    <text evidence="1">Belongs to the UPF0065 (bug) family.</text>
</comment>
<dbReference type="RefSeq" id="WP_171091902.1">
    <property type="nucleotide sequence ID" value="NZ_CP053069.1"/>
</dbReference>
<gene>
    <name evidence="3" type="ORF">DSM104443_02039</name>
</gene>
<evidence type="ECO:0000313" key="3">
    <source>
        <dbReference type="EMBL" id="QJR10969.1"/>
    </source>
</evidence>
<dbReference type="Pfam" id="PF03401">
    <property type="entry name" value="TctC"/>
    <property type="match status" value="1"/>
</dbReference>
<dbReference type="CDD" id="cd13578">
    <property type="entry name" value="PBP2_Bug27"/>
    <property type="match status" value="1"/>
</dbReference>
<evidence type="ECO:0000313" key="4">
    <source>
        <dbReference type="Proteomes" id="UP000501534"/>
    </source>
</evidence>
<feature type="chain" id="PRO_5027090050" description="Tripartite-type tricarboxylate transporter receptor subunit TctC" evidence="2">
    <location>
        <begin position="20"/>
        <end position="319"/>
    </location>
</feature>
<feature type="signal peptide" evidence="2">
    <location>
        <begin position="1"/>
        <end position="19"/>
    </location>
</feature>
<dbReference type="Gene3D" id="3.40.190.10">
    <property type="entry name" value="Periplasmic binding protein-like II"/>
    <property type="match status" value="1"/>
</dbReference>
<dbReference type="InterPro" id="IPR005064">
    <property type="entry name" value="BUG"/>
</dbReference>
<dbReference type="PIRSF" id="PIRSF017082">
    <property type="entry name" value="YflP"/>
    <property type="match status" value="1"/>
</dbReference>
<dbReference type="KEGG" id="uru:DSM104443_02039"/>
<name>A0A6M4GUF3_9PROT</name>
<organism evidence="3 4">
    <name type="scientific">Usitatibacter rugosus</name>
    <dbReference type="NCBI Taxonomy" id="2732067"/>
    <lineage>
        <taxon>Bacteria</taxon>
        <taxon>Pseudomonadati</taxon>
        <taxon>Pseudomonadota</taxon>
        <taxon>Betaproteobacteria</taxon>
        <taxon>Nitrosomonadales</taxon>
        <taxon>Usitatibacteraceae</taxon>
        <taxon>Usitatibacter</taxon>
    </lineage>
</organism>
<evidence type="ECO:0000256" key="2">
    <source>
        <dbReference type="SAM" id="SignalP"/>
    </source>
</evidence>
<dbReference type="PANTHER" id="PTHR42928">
    <property type="entry name" value="TRICARBOXYLATE-BINDING PROTEIN"/>
    <property type="match status" value="1"/>
</dbReference>
<reference evidence="3 4" key="1">
    <citation type="submission" date="2020-04" db="EMBL/GenBank/DDBJ databases">
        <title>Usitatibacter rugosus gen. nov., sp. nov. and Usitatibacter palustris sp. nov., novel members of Usitatibacteraceae fam. nov. within the order Nitrosomonadales isolated from soil.</title>
        <authorList>
            <person name="Huber K.J."/>
            <person name="Neumann-Schaal M."/>
            <person name="Geppert A."/>
            <person name="Luckner M."/>
            <person name="Wanner G."/>
            <person name="Overmann J."/>
        </authorList>
    </citation>
    <scope>NUCLEOTIDE SEQUENCE [LARGE SCALE GENOMIC DNA]</scope>
    <source>
        <strain evidence="3 4">0125_3</strain>
    </source>
</reference>
<protein>
    <recommendedName>
        <fullName evidence="5">Tripartite-type tricarboxylate transporter receptor subunit TctC</fullName>
    </recommendedName>
</protein>